<evidence type="ECO:0000313" key="3">
    <source>
        <dbReference type="Proteomes" id="UP001201812"/>
    </source>
</evidence>
<protein>
    <submittedName>
        <fullName evidence="2">Uncharacterized protein</fullName>
    </submittedName>
</protein>
<keyword evidence="3" id="KW-1185">Reference proteome</keyword>
<feature type="region of interest" description="Disordered" evidence="1">
    <location>
        <begin position="1"/>
        <end position="116"/>
    </location>
</feature>
<feature type="region of interest" description="Disordered" evidence="1">
    <location>
        <begin position="135"/>
        <end position="173"/>
    </location>
</feature>
<proteinExistence type="predicted"/>
<feature type="compositionally biased region" description="Polar residues" evidence="1">
    <location>
        <begin position="145"/>
        <end position="161"/>
    </location>
</feature>
<name>A0AAD4R0M8_9BILA</name>
<evidence type="ECO:0000313" key="2">
    <source>
        <dbReference type="EMBL" id="KAI1707931.1"/>
    </source>
</evidence>
<feature type="compositionally biased region" description="Basic and acidic residues" evidence="1">
    <location>
        <begin position="41"/>
        <end position="66"/>
    </location>
</feature>
<feature type="compositionally biased region" description="Basic and acidic residues" evidence="1">
    <location>
        <begin position="103"/>
        <end position="113"/>
    </location>
</feature>
<evidence type="ECO:0000256" key="1">
    <source>
        <dbReference type="SAM" id="MobiDB-lite"/>
    </source>
</evidence>
<accession>A0AAD4R0M8</accession>
<organism evidence="2 3">
    <name type="scientific">Ditylenchus destructor</name>
    <dbReference type="NCBI Taxonomy" id="166010"/>
    <lineage>
        <taxon>Eukaryota</taxon>
        <taxon>Metazoa</taxon>
        <taxon>Ecdysozoa</taxon>
        <taxon>Nematoda</taxon>
        <taxon>Chromadorea</taxon>
        <taxon>Rhabditida</taxon>
        <taxon>Tylenchina</taxon>
        <taxon>Tylenchomorpha</taxon>
        <taxon>Sphaerularioidea</taxon>
        <taxon>Anguinidae</taxon>
        <taxon>Anguininae</taxon>
        <taxon>Ditylenchus</taxon>
    </lineage>
</organism>
<dbReference type="EMBL" id="JAKKPZ010000038">
    <property type="protein sequence ID" value="KAI1707931.1"/>
    <property type="molecule type" value="Genomic_DNA"/>
</dbReference>
<sequence length="251" mass="28819">MKSKKRRSNDPSPHIETPNVSPKKRKEKLHEEEDYQLILEKIYEDRIVNEATRKQESDNERDRRSSNSDNSDWELDNQYDKTDENLSNKTADSEWSFGINADEVQKDSPKTEQNDTNCHLSIANCALDHEDELFGDPEIFDPYINQDSPTPKNSRQNTNTSEKPKLQTPNDGIVCISSTLPQRPELPDYPISPANLSDFSKRWKLQAPDDKTMCTPTTGPQNIDFLESPDYLSDSSSNNDDDLKEYLTDSE</sequence>
<gene>
    <name evidence="2" type="ORF">DdX_12163</name>
</gene>
<dbReference type="Proteomes" id="UP001201812">
    <property type="component" value="Unassembled WGS sequence"/>
</dbReference>
<dbReference type="AlphaFoldDB" id="A0AAD4R0M8"/>
<comment type="caution">
    <text evidence="2">The sequence shown here is derived from an EMBL/GenBank/DDBJ whole genome shotgun (WGS) entry which is preliminary data.</text>
</comment>
<reference evidence="2" key="1">
    <citation type="submission" date="2022-01" db="EMBL/GenBank/DDBJ databases">
        <title>Genome Sequence Resource for Two Populations of Ditylenchus destructor, the Migratory Endoparasitic Phytonematode.</title>
        <authorList>
            <person name="Zhang H."/>
            <person name="Lin R."/>
            <person name="Xie B."/>
        </authorList>
    </citation>
    <scope>NUCLEOTIDE SEQUENCE</scope>
    <source>
        <strain evidence="2">BazhouSP</strain>
    </source>
</reference>
<feature type="region of interest" description="Disordered" evidence="1">
    <location>
        <begin position="207"/>
        <end position="251"/>
    </location>
</feature>